<evidence type="ECO:0000256" key="3">
    <source>
        <dbReference type="ARBA" id="ARBA00007469"/>
    </source>
</evidence>
<evidence type="ECO:0000256" key="5">
    <source>
        <dbReference type="ARBA" id="ARBA00022490"/>
    </source>
</evidence>
<evidence type="ECO:0000256" key="9">
    <source>
        <dbReference type="ARBA" id="ARBA00022759"/>
    </source>
</evidence>
<evidence type="ECO:0000313" key="21">
    <source>
        <dbReference type="Proteomes" id="UP000192596"/>
    </source>
</evidence>
<keyword evidence="11" id="KW-1015">Disulfide bond</keyword>
<evidence type="ECO:0000256" key="4">
    <source>
        <dbReference type="ARBA" id="ARBA00012571"/>
    </source>
</evidence>
<keyword evidence="9" id="KW-0255">Endonuclease</keyword>
<keyword evidence="10" id="KW-0378">Hydrolase</keyword>
<dbReference type="FunCoup" id="A0A1V8SVX3">
    <property type="interactions" value="251"/>
</dbReference>
<evidence type="ECO:0000313" key="20">
    <source>
        <dbReference type="EMBL" id="OQO03032.1"/>
    </source>
</evidence>
<feature type="compositionally biased region" description="Low complexity" evidence="18">
    <location>
        <begin position="118"/>
        <end position="209"/>
    </location>
</feature>
<dbReference type="Pfam" id="PF25488">
    <property type="entry name" value="RNaseT2L_C"/>
    <property type="match status" value="1"/>
</dbReference>
<dbReference type="PROSITE" id="PS00531">
    <property type="entry name" value="RNASE_T2_2"/>
    <property type="match status" value="1"/>
</dbReference>
<evidence type="ECO:0000256" key="14">
    <source>
        <dbReference type="ARBA" id="ARBA00025494"/>
    </source>
</evidence>
<accession>A0A1V8SVX3</accession>
<name>A0A1V8SVX3_9PEZI</name>
<dbReference type="AlphaFoldDB" id="A0A1V8SVX3"/>
<dbReference type="GO" id="GO:0016787">
    <property type="term" value="F:hydrolase activity"/>
    <property type="evidence" value="ECO:0007669"/>
    <property type="project" value="UniProtKB-KW"/>
</dbReference>
<organism evidence="20 21">
    <name type="scientific">Cryoendolithus antarcticus</name>
    <dbReference type="NCBI Taxonomy" id="1507870"/>
    <lineage>
        <taxon>Eukaryota</taxon>
        <taxon>Fungi</taxon>
        <taxon>Dikarya</taxon>
        <taxon>Ascomycota</taxon>
        <taxon>Pezizomycotina</taxon>
        <taxon>Dothideomycetes</taxon>
        <taxon>Dothideomycetidae</taxon>
        <taxon>Cladosporiales</taxon>
        <taxon>Cladosporiaceae</taxon>
        <taxon>Cryoendolithus</taxon>
    </lineage>
</organism>
<evidence type="ECO:0000256" key="2">
    <source>
        <dbReference type="ARBA" id="ARBA00004496"/>
    </source>
</evidence>
<feature type="active site" evidence="16">
    <location>
        <position position="326"/>
    </location>
</feature>
<evidence type="ECO:0000256" key="11">
    <source>
        <dbReference type="ARBA" id="ARBA00023157"/>
    </source>
</evidence>
<dbReference type="GO" id="GO:0006401">
    <property type="term" value="P:RNA catabolic process"/>
    <property type="evidence" value="ECO:0007669"/>
    <property type="project" value="TreeGrafter"/>
</dbReference>
<evidence type="ECO:0000256" key="13">
    <source>
        <dbReference type="ARBA" id="ARBA00023239"/>
    </source>
</evidence>
<evidence type="ECO:0000256" key="10">
    <source>
        <dbReference type="ARBA" id="ARBA00022801"/>
    </source>
</evidence>
<feature type="active site" evidence="16">
    <location>
        <position position="264"/>
    </location>
</feature>
<dbReference type="EMBL" id="NAJO01000026">
    <property type="protein sequence ID" value="OQO03032.1"/>
    <property type="molecule type" value="Genomic_DNA"/>
</dbReference>
<comment type="subcellular location">
    <subcellularLocation>
        <location evidence="2">Cytoplasm</location>
    </subcellularLocation>
    <subcellularLocation>
        <location evidence="1">Vacuole lumen</location>
    </subcellularLocation>
</comment>
<dbReference type="InterPro" id="IPR057328">
    <property type="entry name" value="RNaseT2L_C"/>
</dbReference>
<keyword evidence="8" id="KW-0732">Signal</keyword>
<dbReference type="CDD" id="cd01061">
    <property type="entry name" value="RNase_T2_euk"/>
    <property type="match status" value="1"/>
</dbReference>
<dbReference type="InParanoid" id="A0A1V8SVX3"/>
<evidence type="ECO:0000256" key="17">
    <source>
        <dbReference type="RuleBase" id="RU004328"/>
    </source>
</evidence>
<dbReference type="OrthoDB" id="435754at2759"/>
<evidence type="ECO:0000256" key="8">
    <source>
        <dbReference type="ARBA" id="ARBA00022729"/>
    </source>
</evidence>
<dbReference type="PANTHER" id="PTHR11240">
    <property type="entry name" value="RIBONUCLEASE T2"/>
    <property type="match status" value="1"/>
</dbReference>
<evidence type="ECO:0000256" key="12">
    <source>
        <dbReference type="ARBA" id="ARBA00023180"/>
    </source>
</evidence>
<dbReference type="InterPro" id="IPR033697">
    <property type="entry name" value="Ribonuclease_T2_eukaryotic"/>
</dbReference>
<dbReference type="InterPro" id="IPR018188">
    <property type="entry name" value="RNase_T2_His_AS_1"/>
</dbReference>
<dbReference type="EC" id="4.6.1.19" evidence="4"/>
<dbReference type="GO" id="GO:0005775">
    <property type="term" value="C:vacuolar lumen"/>
    <property type="evidence" value="ECO:0007669"/>
    <property type="project" value="UniProtKB-SubCell"/>
</dbReference>
<evidence type="ECO:0000256" key="18">
    <source>
        <dbReference type="SAM" id="MobiDB-lite"/>
    </source>
</evidence>
<dbReference type="PANTHER" id="PTHR11240:SF22">
    <property type="entry name" value="RIBONUCLEASE T2"/>
    <property type="match status" value="1"/>
</dbReference>
<sequence length="594" mass="63492">MPAVGVIVKEVTCVISGILLVFDINNPLTKLCKTKTTITHHQEFNIEHFYLEELVYQCFLYRAIHDLGWNVNKHSSAEQLDFDCPVGNLQHSYHNLIKYLQCARNDLVNLEHSPYNHTTSSTSVVPTTTTSSSSGAVPTTSTTTSSSSAAPTTATTTSSTSSSVTPITTTSSTPDVPSTTSSAVPTTTSSPVVITSSSTTSSTSAATPTGGDAFNCPVGLPYSCQNTTAIADTCCFESPGGLILQTQFWDVSPATGPNNSWTIHGLWPDNCDGTYQQFCDPAREYTNLTQILQSFGRQDLVDYALTYWASNSGSAESFWEHEFGKHGTCMSTFDPPCYPNYSPGAEVVDFFERTESLFQELPSYDWLAAAGILPSTTVKYTPQQFQDALSPHHGGNQIYLGCSGGQIDELWYYFYVQGSVQEGNLQPTQFGSSSCTAPFYYYPKGYVPPTSTKTSTAGATATACSTATATPFAGKGYVYVYNSAGAQQGFLISAGKWYNTAGTPATYTSSSTTGQGPFTLTTSKGLCGIQADNSLLCDASITTGAQFYSNGSLLQYGDSSYFSAATTPSGQTQGTLFAGDAMAVDVTLSWVPRC</sequence>
<dbReference type="GO" id="GO:0033897">
    <property type="term" value="F:ribonuclease T2 activity"/>
    <property type="evidence" value="ECO:0007669"/>
    <property type="project" value="UniProtKB-EC"/>
</dbReference>
<dbReference type="Gene3D" id="3.90.730.10">
    <property type="entry name" value="Ribonuclease T2-like"/>
    <property type="match status" value="1"/>
</dbReference>
<evidence type="ECO:0000256" key="16">
    <source>
        <dbReference type="PIRSR" id="PIRSR633697-1"/>
    </source>
</evidence>
<dbReference type="InterPro" id="IPR001568">
    <property type="entry name" value="RNase_T2-like"/>
</dbReference>
<proteinExistence type="inferred from homology"/>
<evidence type="ECO:0000256" key="6">
    <source>
        <dbReference type="ARBA" id="ARBA00022554"/>
    </source>
</evidence>
<reference evidence="21" key="1">
    <citation type="submission" date="2017-03" db="EMBL/GenBank/DDBJ databases">
        <title>Genomes of endolithic fungi from Antarctica.</title>
        <authorList>
            <person name="Coleine C."/>
            <person name="Masonjones S."/>
            <person name="Stajich J.E."/>
        </authorList>
    </citation>
    <scope>NUCLEOTIDE SEQUENCE [LARGE SCALE GENOMIC DNA]</scope>
    <source>
        <strain evidence="21">CCFEE 5527</strain>
    </source>
</reference>
<feature type="region of interest" description="Disordered" evidence="18">
    <location>
        <begin position="115"/>
        <end position="210"/>
    </location>
</feature>
<dbReference type="GO" id="GO:0003723">
    <property type="term" value="F:RNA binding"/>
    <property type="evidence" value="ECO:0007669"/>
    <property type="project" value="InterPro"/>
</dbReference>
<comment type="similarity">
    <text evidence="3 17">Belongs to the RNase T2 family.</text>
</comment>
<evidence type="ECO:0000259" key="19">
    <source>
        <dbReference type="Pfam" id="PF25488"/>
    </source>
</evidence>
<comment type="function">
    <text evidence="14">Rnase which modulates cell survival under stress conditions. Released from the vacuole to the cytoplasm during stress to promote tRNA and rRNA cleavage and to activate separately a downstream pathway that promotes cell death. Involved in cell size, vacuolar morphology and growth at high temperatures and high salt concentration.</text>
</comment>
<comment type="caution">
    <text evidence="20">The sequence shown here is derived from an EMBL/GenBank/DDBJ whole genome shotgun (WGS) entry which is preliminary data.</text>
</comment>
<feature type="active site" evidence="16">
    <location>
        <position position="322"/>
    </location>
</feature>
<dbReference type="SUPFAM" id="SSF55895">
    <property type="entry name" value="Ribonuclease Rh-like"/>
    <property type="match status" value="1"/>
</dbReference>
<evidence type="ECO:0000256" key="15">
    <source>
        <dbReference type="ARBA" id="ARBA00071169"/>
    </source>
</evidence>
<dbReference type="InterPro" id="IPR033130">
    <property type="entry name" value="RNase_T2_His_AS_2"/>
</dbReference>
<keyword evidence="5" id="KW-0963">Cytoplasm</keyword>
<gene>
    <name evidence="20" type="ORF">B0A48_11316</name>
</gene>
<dbReference type="PROSITE" id="PS00530">
    <property type="entry name" value="RNASE_T2_1"/>
    <property type="match status" value="1"/>
</dbReference>
<dbReference type="GO" id="GO:0005576">
    <property type="term" value="C:extracellular region"/>
    <property type="evidence" value="ECO:0007669"/>
    <property type="project" value="TreeGrafter"/>
</dbReference>
<feature type="domain" description="RNase T2-like C-terminal" evidence="19">
    <location>
        <begin position="470"/>
        <end position="590"/>
    </location>
</feature>
<dbReference type="InterPro" id="IPR036430">
    <property type="entry name" value="RNase_T2-like_sf"/>
</dbReference>
<evidence type="ECO:0000256" key="7">
    <source>
        <dbReference type="ARBA" id="ARBA00022722"/>
    </source>
</evidence>
<protein>
    <recommendedName>
        <fullName evidence="15">Ribonuclease T2-like</fullName>
        <ecNumber evidence="4">4.6.1.19</ecNumber>
    </recommendedName>
</protein>
<keyword evidence="13" id="KW-0456">Lyase</keyword>
<dbReference type="Pfam" id="PF00445">
    <property type="entry name" value="Ribonuclease_T2"/>
    <property type="match status" value="1"/>
</dbReference>
<evidence type="ECO:0000256" key="1">
    <source>
        <dbReference type="ARBA" id="ARBA00004410"/>
    </source>
</evidence>
<keyword evidence="6" id="KW-0926">Vacuole</keyword>
<keyword evidence="7" id="KW-0540">Nuclease</keyword>
<dbReference type="Proteomes" id="UP000192596">
    <property type="component" value="Unassembled WGS sequence"/>
</dbReference>
<keyword evidence="21" id="KW-1185">Reference proteome</keyword>
<keyword evidence="12" id="KW-0325">Glycoprotein</keyword>
<dbReference type="FunFam" id="3.90.730.10:FF:000004">
    <property type="entry name" value="Ribonuclease T2-like"/>
    <property type="match status" value="1"/>
</dbReference>